<gene>
    <name evidence="1" type="ORF">BSQ44_24350</name>
</gene>
<dbReference type="STRING" id="1670800.BSQ44_24350"/>
<protein>
    <submittedName>
        <fullName evidence="1">Uncharacterized protein</fullName>
    </submittedName>
</protein>
<dbReference type="AlphaFoldDB" id="A0A1L3SXJ7"/>
<proteinExistence type="predicted"/>
<keyword evidence="2" id="KW-1185">Reference proteome</keyword>
<evidence type="ECO:0000313" key="1">
    <source>
        <dbReference type="EMBL" id="APH74153.1"/>
    </source>
</evidence>
<evidence type="ECO:0000313" key="2">
    <source>
        <dbReference type="Proteomes" id="UP000182840"/>
    </source>
</evidence>
<dbReference type="EMBL" id="CP018171">
    <property type="protein sequence ID" value="APH74153.1"/>
    <property type="molecule type" value="Genomic_DNA"/>
</dbReference>
<organism evidence="1 2">
    <name type="scientific">Aquibium oceanicum</name>
    <dbReference type="NCBI Taxonomy" id="1670800"/>
    <lineage>
        <taxon>Bacteria</taxon>
        <taxon>Pseudomonadati</taxon>
        <taxon>Pseudomonadota</taxon>
        <taxon>Alphaproteobacteria</taxon>
        <taxon>Hyphomicrobiales</taxon>
        <taxon>Phyllobacteriaceae</taxon>
        <taxon>Aquibium</taxon>
    </lineage>
</organism>
<name>A0A1L3SXJ7_9HYPH</name>
<dbReference type="Proteomes" id="UP000182840">
    <property type="component" value="Chromosome"/>
</dbReference>
<reference evidence="2" key="1">
    <citation type="submission" date="2016-11" db="EMBL/GenBank/DDBJ databases">
        <title>Mesorhizobium oceanicum sp. nov., isolated from deep seawater in South China Sea.</title>
        <authorList>
            <person name="Fu G.-Y."/>
        </authorList>
    </citation>
    <scope>NUCLEOTIDE SEQUENCE [LARGE SCALE GENOMIC DNA]</scope>
    <source>
        <strain evidence="2">B7</strain>
    </source>
</reference>
<accession>A0A1L3SXJ7</accession>
<dbReference type="KEGG" id="meso:BSQ44_24350"/>
<sequence length="147" mass="17475">MPRKYPPTREYVLQRTEEHHGHLIWTGRMYKNKPHIGHFGNPVRVLLELVGHPHRQVRPTCSEPRCIEPHHWQVIAENPLWHDHGPIKKWNDPRKRVMGGVTFTDREVEEIEDNVADVQSGEFTLEDVRESIKSDHVFEEIKRRVQM</sequence>